<dbReference type="AlphaFoldDB" id="A0A4Y8S7A9"/>
<sequence length="179" mass="20195">MFFFDFPQKTGRSGEFYLLKSTCFYQNASKKGSFLLPGGAFFLSMREACTSRTALLLPRGCFSKRAAGPPLIIAHIHRLKTAFHLCFMPPRLSRFRVSTDNCFLAQPKANRVYIMCLSTKKTPLKMQSIACIERKFRAAFLPFNTGKNNRPLFPAFAQAAPGNSEQKPGHRHNLLPLTN</sequence>
<feature type="region of interest" description="Disordered" evidence="1">
    <location>
        <begin position="160"/>
        <end position="179"/>
    </location>
</feature>
<gene>
    <name evidence="2" type="ORF">E2R66_21265</name>
</gene>
<dbReference type="RefSeq" id="WP_133234631.1">
    <property type="nucleotide sequence ID" value="NZ_SOZE01000028.1"/>
</dbReference>
<comment type="caution">
    <text evidence="2">The sequence shown here is derived from an EMBL/GenBank/DDBJ whole genome shotgun (WGS) entry which is preliminary data.</text>
</comment>
<keyword evidence="3" id="KW-1185">Reference proteome</keyword>
<evidence type="ECO:0000313" key="3">
    <source>
        <dbReference type="Proteomes" id="UP000297540"/>
    </source>
</evidence>
<protein>
    <submittedName>
        <fullName evidence="2">Uncharacterized protein</fullName>
    </submittedName>
</protein>
<proteinExistence type="predicted"/>
<reference evidence="2 3" key="1">
    <citation type="journal article" date="2017" name="Int. J. Syst. Evol. Microbiol.">
        <title>Mucilaginibacterpsychrotolerans sp. nov., isolated from peatlands.</title>
        <authorList>
            <person name="Deng Y."/>
            <person name="Shen L."/>
            <person name="Xu B."/>
            <person name="Liu Y."/>
            <person name="Gu Z."/>
            <person name="Liu H."/>
            <person name="Zhou Y."/>
        </authorList>
    </citation>
    <scope>NUCLEOTIDE SEQUENCE [LARGE SCALE GENOMIC DNA]</scope>
    <source>
        <strain evidence="2 3">NH7-4</strain>
    </source>
</reference>
<organism evidence="2 3">
    <name type="scientific">Mucilaginibacter psychrotolerans</name>
    <dbReference type="NCBI Taxonomy" id="1524096"/>
    <lineage>
        <taxon>Bacteria</taxon>
        <taxon>Pseudomonadati</taxon>
        <taxon>Bacteroidota</taxon>
        <taxon>Sphingobacteriia</taxon>
        <taxon>Sphingobacteriales</taxon>
        <taxon>Sphingobacteriaceae</taxon>
        <taxon>Mucilaginibacter</taxon>
    </lineage>
</organism>
<evidence type="ECO:0000313" key="2">
    <source>
        <dbReference type="EMBL" id="TFF34636.1"/>
    </source>
</evidence>
<evidence type="ECO:0000256" key="1">
    <source>
        <dbReference type="SAM" id="MobiDB-lite"/>
    </source>
</evidence>
<accession>A0A4Y8S7A9</accession>
<name>A0A4Y8S7A9_9SPHI</name>
<dbReference type="EMBL" id="SOZE01000028">
    <property type="protein sequence ID" value="TFF34636.1"/>
    <property type="molecule type" value="Genomic_DNA"/>
</dbReference>
<dbReference type="Proteomes" id="UP000297540">
    <property type="component" value="Unassembled WGS sequence"/>
</dbReference>